<proteinExistence type="predicted"/>
<dbReference type="EMBL" id="VAUP01000035">
    <property type="protein sequence ID" value="TLX41828.1"/>
    <property type="molecule type" value="Genomic_DNA"/>
</dbReference>
<dbReference type="RefSeq" id="WP_138400693.1">
    <property type="nucleotide sequence ID" value="NZ_JBAFVI010000005.1"/>
</dbReference>
<dbReference type="PANTHER" id="PTHR23011:SF28">
    <property type="entry name" value="CYCLIC NUCLEOTIDE-BINDING DOMAIN CONTAINING PROTEIN"/>
    <property type="match status" value="1"/>
</dbReference>
<dbReference type="PANTHER" id="PTHR23011">
    <property type="entry name" value="CYCLIC NUCLEOTIDE-BINDING DOMAIN CONTAINING PROTEIN"/>
    <property type="match status" value="1"/>
</dbReference>
<dbReference type="CDD" id="cd00038">
    <property type="entry name" value="CAP_ED"/>
    <property type="match status" value="1"/>
</dbReference>
<dbReference type="InterPro" id="IPR018490">
    <property type="entry name" value="cNMP-bd_dom_sf"/>
</dbReference>
<accession>A0A6C1KC10</accession>
<organism evidence="2 3">
    <name type="scientific">Xanthobacter autotrophicus</name>
    <dbReference type="NCBI Taxonomy" id="280"/>
    <lineage>
        <taxon>Bacteria</taxon>
        <taxon>Pseudomonadati</taxon>
        <taxon>Pseudomonadota</taxon>
        <taxon>Alphaproteobacteria</taxon>
        <taxon>Hyphomicrobiales</taxon>
        <taxon>Xanthobacteraceae</taxon>
        <taxon>Xanthobacter</taxon>
    </lineage>
</organism>
<dbReference type="PROSITE" id="PS50042">
    <property type="entry name" value="CNMP_BINDING_3"/>
    <property type="match status" value="1"/>
</dbReference>
<evidence type="ECO:0000259" key="1">
    <source>
        <dbReference type="PROSITE" id="PS50042"/>
    </source>
</evidence>
<dbReference type="Proteomes" id="UP000305131">
    <property type="component" value="Unassembled WGS sequence"/>
</dbReference>
<evidence type="ECO:0000313" key="3">
    <source>
        <dbReference type="Proteomes" id="UP000305131"/>
    </source>
</evidence>
<dbReference type="AlphaFoldDB" id="A0A6C1KC10"/>
<gene>
    <name evidence="2" type="ORF">FBQ73_17080</name>
</gene>
<comment type="caution">
    <text evidence="2">The sequence shown here is derived from an EMBL/GenBank/DDBJ whole genome shotgun (WGS) entry which is preliminary data.</text>
</comment>
<dbReference type="SUPFAM" id="SSF51206">
    <property type="entry name" value="cAMP-binding domain-like"/>
    <property type="match status" value="1"/>
</dbReference>
<dbReference type="InterPro" id="IPR000595">
    <property type="entry name" value="cNMP-bd_dom"/>
</dbReference>
<dbReference type="OrthoDB" id="9807547at2"/>
<dbReference type="SMART" id="SM00100">
    <property type="entry name" value="cNMP"/>
    <property type="match status" value="1"/>
</dbReference>
<feature type="domain" description="Cyclic nucleotide-binding" evidence="1">
    <location>
        <begin position="15"/>
        <end position="135"/>
    </location>
</feature>
<name>A0A6C1KC10_XANAU</name>
<dbReference type="Gene3D" id="2.60.120.10">
    <property type="entry name" value="Jelly Rolls"/>
    <property type="match status" value="1"/>
</dbReference>
<dbReference type="InterPro" id="IPR014710">
    <property type="entry name" value="RmlC-like_jellyroll"/>
</dbReference>
<dbReference type="GeneID" id="95775168"/>
<evidence type="ECO:0000313" key="2">
    <source>
        <dbReference type="EMBL" id="TLX41828.1"/>
    </source>
</evidence>
<protein>
    <submittedName>
        <fullName evidence="2">Cyclic nucleotide-binding domain-containing protein</fullName>
    </submittedName>
</protein>
<sequence>MSIERDIALLRSVATFDMLNSEALRLLAGDAQAETLARGETLFRMGETADCAYVVASGHVRLVDDRKADAPRLLKEVGPGTLIGETALIVPTPRPVTAVAADEVQLLKIPRTAFVAMLERFPDATAKMRRAIAKRLEDTIRALDTVRLKLEDQRARQRRRR</sequence>
<dbReference type="Pfam" id="PF00027">
    <property type="entry name" value="cNMP_binding"/>
    <property type="match status" value="1"/>
</dbReference>
<reference evidence="2 3" key="1">
    <citation type="submission" date="2019-05" db="EMBL/GenBank/DDBJ databases">
        <authorList>
            <person name="Zhou X."/>
        </authorList>
    </citation>
    <scope>NUCLEOTIDE SEQUENCE [LARGE SCALE GENOMIC DNA]</scope>
    <source>
        <strain evidence="2 3">DSM 432</strain>
    </source>
</reference>